<name>A0A1H2XQX4_9PSEU</name>
<reference evidence="2" key="1">
    <citation type="submission" date="2016-10" db="EMBL/GenBank/DDBJ databases">
        <authorList>
            <person name="Varghese N."/>
            <person name="Submissions S."/>
        </authorList>
    </citation>
    <scope>NUCLEOTIDE SEQUENCE [LARGE SCALE GENOMIC DNA]</scope>
    <source>
        <strain evidence="2">CGMCC 4.3530</strain>
    </source>
</reference>
<dbReference type="RefSeq" id="WP_093263466.1">
    <property type="nucleotide sequence ID" value="NZ_FNOK01000006.1"/>
</dbReference>
<organism evidence="1 2">
    <name type="scientific">Saccharopolyspora shandongensis</name>
    <dbReference type="NCBI Taxonomy" id="418495"/>
    <lineage>
        <taxon>Bacteria</taxon>
        <taxon>Bacillati</taxon>
        <taxon>Actinomycetota</taxon>
        <taxon>Actinomycetes</taxon>
        <taxon>Pseudonocardiales</taxon>
        <taxon>Pseudonocardiaceae</taxon>
        <taxon>Saccharopolyspora</taxon>
    </lineage>
</organism>
<dbReference type="Proteomes" id="UP000199529">
    <property type="component" value="Unassembled WGS sequence"/>
</dbReference>
<sequence>MSRLESIARAFLRYLYEDDRFRPEIADFFNSPAAVAAALQPSWAELADVVQTLREHELIATSGTGWQGAPARAGLTGSGLICAGRHGGDIGSWARAQSVAVLDERPADPVVPAQPTPAPPARLDFTGLARVAKVVLLALPTVHARYGDTVEIELIARRLCEAVRQDRPDPRRVRLLAFRLRSELASGSVANTLGVVLLDGLDEALAESGLGGIPRGERSGPAEPS</sequence>
<dbReference type="OrthoDB" id="3683313at2"/>
<proteinExistence type="predicted"/>
<evidence type="ECO:0000313" key="2">
    <source>
        <dbReference type="Proteomes" id="UP000199529"/>
    </source>
</evidence>
<evidence type="ECO:0000313" key="1">
    <source>
        <dbReference type="EMBL" id="SDW95292.1"/>
    </source>
</evidence>
<dbReference type="EMBL" id="FNOK01000006">
    <property type="protein sequence ID" value="SDW95292.1"/>
    <property type="molecule type" value="Genomic_DNA"/>
</dbReference>
<accession>A0A1H2XQX4</accession>
<keyword evidence="2" id="KW-1185">Reference proteome</keyword>
<protein>
    <submittedName>
        <fullName evidence="1">Uncharacterized protein</fullName>
    </submittedName>
</protein>
<gene>
    <name evidence="1" type="ORF">SAMN05216215_1006174</name>
</gene>
<dbReference type="AlphaFoldDB" id="A0A1H2XQX4"/>